<feature type="domain" description="ABC transmembrane type-1" evidence="11">
    <location>
        <begin position="52"/>
        <end position="334"/>
    </location>
</feature>
<feature type="transmembrane region" description="Helical" evidence="9">
    <location>
        <begin position="50"/>
        <end position="76"/>
    </location>
</feature>
<feature type="transmembrane region" description="Helical" evidence="9">
    <location>
        <begin position="88"/>
        <end position="108"/>
    </location>
</feature>
<dbReference type="OrthoDB" id="9770415at2"/>
<dbReference type="InterPro" id="IPR003593">
    <property type="entry name" value="AAA+_ATPase"/>
</dbReference>
<keyword evidence="6 12" id="KW-0067">ATP-binding</keyword>
<dbReference type="eggNOG" id="COG1132">
    <property type="taxonomic scope" value="Bacteria"/>
</dbReference>
<dbReference type="FunFam" id="3.40.50.300:FF:000287">
    <property type="entry name" value="Multidrug ABC transporter ATP-binding protein"/>
    <property type="match status" value="1"/>
</dbReference>
<dbReference type="InterPro" id="IPR011527">
    <property type="entry name" value="ABC1_TM_dom"/>
</dbReference>
<evidence type="ECO:0000256" key="6">
    <source>
        <dbReference type="ARBA" id="ARBA00022840"/>
    </source>
</evidence>
<evidence type="ECO:0000259" key="10">
    <source>
        <dbReference type="PROSITE" id="PS50893"/>
    </source>
</evidence>
<dbReference type="FunFam" id="1.20.1560.10:FF:000011">
    <property type="entry name" value="Multidrug ABC transporter ATP-binding protein"/>
    <property type="match status" value="1"/>
</dbReference>
<dbReference type="RefSeq" id="WP_036153374.1">
    <property type="nucleotide sequence ID" value="NZ_AVCX01000008.1"/>
</dbReference>
<comment type="caution">
    <text evidence="12">The sequence shown here is derived from an EMBL/GenBank/DDBJ whole genome shotgun (WGS) entry which is preliminary data.</text>
</comment>
<dbReference type="PANTHER" id="PTHR43394">
    <property type="entry name" value="ATP-DEPENDENT PERMEASE MDL1, MITOCHONDRIAL"/>
    <property type="match status" value="1"/>
</dbReference>
<dbReference type="STRING" id="1220589.CD32_08340"/>
<dbReference type="PANTHER" id="PTHR43394:SF1">
    <property type="entry name" value="ATP-BINDING CASSETTE SUB-FAMILY B MEMBER 10, MITOCHONDRIAL"/>
    <property type="match status" value="1"/>
</dbReference>
<reference evidence="12 13" key="1">
    <citation type="submission" date="2014-02" db="EMBL/GenBank/DDBJ databases">
        <title>Draft genome sequence of Lysinibacillus odysseyi NBRC 100172.</title>
        <authorList>
            <person name="Zhang F."/>
            <person name="Wang G."/>
            <person name="Zhang L."/>
        </authorList>
    </citation>
    <scope>NUCLEOTIDE SEQUENCE [LARGE SCALE GENOMIC DNA]</scope>
    <source>
        <strain evidence="12 13">NBRC 100172</strain>
    </source>
</reference>
<evidence type="ECO:0000313" key="13">
    <source>
        <dbReference type="Proteomes" id="UP000030437"/>
    </source>
</evidence>
<dbReference type="InterPro" id="IPR039421">
    <property type="entry name" value="Type_1_exporter"/>
</dbReference>
<gene>
    <name evidence="12" type="ORF">CD32_08340</name>
</gene>
<dbReference type="AlphaFoldDB" id="A0A0A3IM86"/>
<dbReference type="Gene3D" id="1.20.1560.10">
    <property type="entry name" value="ABC transporter type 1, transmembrane domain"/>
    <property type="match status" value="1"/>
</dbReference>
<feature type="domain" description="ABC transporter" evidence="10">
    <location>
        <begin position="365"/>
        <end position="601"/>
    </location>
</feature>
<keyword evidence="4 9" id="KW-0812">Transmembrane</keyword>
<name>A0A0A3IM86_9BACI</name>
<evidence type="ECO:0000256" key="7">
    <source>
        <dbReference type="ARBA" id="ARBA00022989"/>
    </source>
</evidence>
<dbReference type="PROSITE" id="PS50893">
    <property type="entry name" value="ABC_TRANSPORTER_2"/>
    <property type="match status" value="1"/>
</dbReference>
<dbReference type="SUPFAM" id="SSF52540">
    <property type="entry name" value="P-loop containing nucleoside triphosphate hydrolases"/>
    <property type="match status" value="1"/>
</dbReference>
<feature type="transmembrane region" description="Helical" evidence="9">
    <location>
        <begin position="193"/>
        <end position="210"/>
    </location>
</feature>
<accession>A0A0A3IM86</accession>
<keyword evidence="5" id="KW-0547">Nucleotide-binding</keyword>
<dbReference type="InterPro" id="IPR027417">
    <property type="entry name" value="P-loop_NTPase"/>
</dbReference>
<dbReference type="CDD" id="cd03254">
    <property type="entry name" value="ABCC_Glucan_exporter_like"/>
    <property type="match status" value="1"/>
</dbReference>
<dbReference type="Gene3D" id="3.40.50.300">
    <property type="entry name" value="P-loop containing nucleotide triphosphate hydrolases"/>
    <property type="match status" value="1"/>
</dbReference>
<evidence type="ECO:0000256" key="4">
    <source>
        <dbReference type="ARBA" id="ARBA00022692"/>
    </source>
</evidence>
<dbReference type="GO" id="GO:0005886">
    <property type="term" value="C:plasma membrane"/>
    <property type="evidence" value="ECO:0007669"/>
    <property type="project" value="UniProtKB-SubCell"/>
</dbReference>
<protein>
    <submittedName>
        <fullName evidence="12">Multidrug ABC transporter ATP-binding protein</fullName>
    </submittedName>
</protein>
<dbReference type="EMBL" id="JPVP01000053">
    <property type="protein sequence ID" value="KGR85841.1"/>
    <property type="molecule type" value="Genomic_DNA"/>
</dbReference>
<dbReference type="Pfam" id="PF00005">
    <property type="entry name" value="ABC_tran"/>
    <property type="match status" value="1"/>
</dbReference>
<dbReference type="GO" id="GO:0016887">
    <property type="term" value="F:ATP hydrolysis activity"/>
    <property type="evidence" value="ECO:0007669"/>
    <property type="project" value="InterPro"/>
</dbReference>
<dbReference type="Proteomes" id="UP000030437">
    <property type="component" value="Unassembled WGS sequence"/>
</dbReference>
<keyword evidence="13" id="KW-1185">Reference proteome</keyword>
<evidence type="ECO:0000256" key="2">
    <source>
        <dbReference type="ARBA" id="ARBA00022448"/>
    </source>
</evidence>
<evidence type="ECO:0000259" key="11">
    <source>
        <dbReference type="PROSITE" id="PS50929"/>
    </source>
</evidence>
<evidence type="ECO:0000256" key="1">
    <source>
        <dbReference type="ARBA" id="ARBA00004651"/>
    </source>
</evidence>
<evidence type="ECO:0000256" key="8">
    <source>
        <dbReference type="ARBA" id="ARBA00023136"/>
    </source>
</evidence>
<feature type="transmembrane region" description="Helical" evidence="9">
    <location>
        <begin position="166"/>
        <end position="187"/>
    </location>
</feature>
<organism evidence="12 13">
    <name type="scientific">Lysinibacillus odysseyi 34hs-1 = NBRC 100172</name>
    <dbReference type="NCBI Taxonomy" id="1220589"/>
    <lineage>
        <taxon>Bacteria</taxon>
        <taxon>Bacillati</taxon>
        <taxon>Bacillota</taxon>
        <taxon>Bacilli</taxon>
        <taxon>Bacillales</taxon>
        <taxon>Bacillaceae</taxon>
        <taxon>Lysinibacillus</taxon>
    </lineage>
</organism>
<sequence>MKYLQNPFGYERILKKDDLGSGKKQKGARAADWKYTLKRIWQVVDEQRSLLVLVFMMVLVSSVLSLTGPFLVGRIIDHYVVPGEYDGMINLILVLIVVYCILSISLFLQNYWMIGIAQATIYRMRTGVFAKLMHLPVTYFDKRQHGELMSRATNDIETLSSTLNSAFIQVVSSVLTLTGTVLVMLYLSPLLTVLTMIIIPLMFMAMRWITRRTGRLFKEQQAAIGALNGMIEETISGQRIVKAFSQEQQVIEEFEEKSGRLRTVGFWALSYSGYIPKVMNALNNMSFAIVAGIGGLLALNGYVTIGTIVIFTEYARQFTRPLNDLANQFNTVLSAIAGAERVFAILDEPAEEDKGVRDIKLQGAVTFRQVYFKYNPEAEKDTLSDINFAIQPGQTVALVGPTGAGKTTIMQLLARFYDVRSGTVEFDGRNVQTIARETLRSQMAFVLQDPFLFEASVFDNIRYGKLDATDDEIIEAAKKANAHDFIMKLPEGYKTVLSADGGEISQGQKQLLSIARALVADPVVLLLDEATSSIDTVTEMKIQEALEVLMEGRTSFVIAHRLNTVRNADVVLVMQQGQLVESGMQEELIARGGIYASMLRAGKDIDALLDR</sequence>
<dbReference type="PROSITE" id="PS50929">
    <property type="entry name" value="ABC_TM1F"/>
    <property type="match status" value="1"/>
</dbReference>
<dbReference type="InterPro" id="IPR017871">
    <property type="entry name" value="ABC_transporter-like_CS"/>
</dbReference>
<comment type="subcellular location">
    <subcellularLocation>
        <location evidence="1">Cell membrane</location>
        <topology evidence="1">Multi-pass membrane protein</topology>
    </subcellularLocation>
</comment>
<evidence type="ECO:0000256" key="9">
    <source>
        <dbReference type="SAM" id="Phobius"/>
    </source>
</evidence>
<dbReference type="SUPFAM" id="SSF90123">
    <property type="entry name" value="ABC transporter transmembrane region"/>
    <property type="match status" value="1"/>
</dbReference>
<dbReference type="Pfam" id="PF00664">
    <property type="entry name" value="ABC_membrane"/>
    <property type="match status" value="1"/>
</dbReference>
<evidence type="ECO:0000256" key="3">
    <source>
        <dbReference type="ARBA" id="ARBA00022475"/>
    </source>
</evidence>
<keyword evidence="8 9" id="KW-0472">Membrane</keyword>
<dbReference type="PROSITE" id="PS00211">
    <property type="entry name" value="ABC_TRANSPORTER_1"/>
    <property type="match status" value="1"/>
</dbReference>
<feature type="transmembrane region" description="Helical" evidence="9">
    <location>
        <begin position="287"/>
        <end position="311"/>
    </location>
</feature>
<proteinExistence type="predicted"/>
<keyword evidence="3" id="KW-1003">Cell membrane</keyword>
<keyword evidence="7 9" id="KW-1133">Transmembrane helix</keyword>
<dbReference type="InterPro" id="IPR003439">
    <property type="entry name" value="ABC_transporter-like_ATP-bd"/>
</dbReference>
<keyword evidence="2" id="KW-0813">Transport</keyword>
<dbReference type="GO" id="GO:0015421">
    <property type="term" value="F:ABC-type oligopeptide transporter activity"/>
    <property type="evidence" value="ECO:0007669"/>
    <property type="project" value="TreeGrafter"/>
</dbReference>
<dbReference type="SMART" id="SM00382">
    <property type="entry name" value="AAA"/>
    <property type="match status" value="1"/>
</dbReference>
<dbReference type="InterPro" id="IPR036640">
    <property type="entry name" value="ABC1_TM_sf"/>
</dbReference>
<dbReference type="GO" id="GO:0005524">
    <property type="term" value="F:ATP binding"/>
    <property type="evidence" value="ECO:0007669"/>
    <property type="project" value="UniProtKB-KW"/>
</dbReference>
<dbReference type="CDD" id="cd18547">
    <property type="entry name" value="ABC_6TM_Tm288_like"/>
    <property type="match status" value="1"/>
</dbReference>
<evidence type="ECO:0000256" key="5">
    <source>
        <dbReference type="ARBA" id="ARBA00022741"/>
    </source>
</evidence>
<evidence type="ECO:0000313" key="12">
    <source>
        <dbReference type="EMBL" id="KGR85841.1"/>
    </source>
</evidence>